<accession>A0ABV0JB49</accession>
<reference evidence="1 2" key="1">
    <citation type="submission" date="2022-04" db="EMBL/GenBank/DDBJ databases">
        <title>Positive selection, recombination, and allopatry shape intraspecific diversity of widespread and dominant cyanobacteria.</title>
        <authorList>
            <person name="Wei J."/>
            <person name="Shu W."/>
            <person name="Hu C."/>
        </authorList>
    </citation>
    <scope>NUCLEOTIDE SEQUENCE [LARGE SCALE GENOMIC DNA]</scope>
    <source>
        <strain evidence="1 2">GB2-A4</strain>
    </source>
</reference>
<name>A0ABV0JB49_9CYAN</name>
<comment type="caution">
    <text evidence="1">The sequence shown here is derived from an EMBL/GenBank/DDBJ whole genome shotgun (WGS) entry which is preliminary data.</text>
</comment>
<gene>
    <name evidence="1" type="ORF">NC998_18100</name>
</gene>
<dbReference type="RefSeq" id="WP_190437755.1">
    <property type="nucleotide sequence ID" value="NZ_JAMPKM010000011.1"/>
</dbReference>
<evidence type="ECO:0000313" key="2">
    <source>
        <dbReference type="Proteomes" id="UP001464891"/>
    </source>
</evidence>
<proteinExistence type="predicted"/>
<protein>
    <submittedName>
        <fullName evidence="1">Uncharacterized protein</fullName>
    </submittedName>
</protein>
<dbReference type="EMBL" id="JAMPKM010000011">
    <property type="protein sequence ID" value="MEP0819014.1"/>
    <property type="molecule type" value="Genomic_DNA"/>
</dbReference>
<evidence type="ECO:0000313" key="1">
    <source>
        <dbReference type="EMBL" id="MEP0819014.1"/>
    </source>
</evidence>
<dbReference type="Proteomes" id="UP001464891">
    <property type="component" value="Unassembled WGS sequence"/>
</dbReference>
<sequence length="203" mass="22758">MSTVYTTEDLLRILAEEYRACLNGQRLNLAATGAEANPVVAPFLNTEAIQKFSAYRDFRAAVHRYQIEHQVSGIVWRQLSVQDQTLEFPEVAEQLVALPSDVAVLKQAKPKILDFWSQVTVGMDFYLVTNHGKESDRITASEVLPIAQRADWVGLSKHERVDFLQVILQLGANQRPATSYPQGWLELGSDFICAVNPGQNPIF</sequence>
<keyword evidence="2" id="KW-1185">Reference proteome</keyword>
<organism evidence="1 2">
    <name type="scientific">Trichocoleus desertorum GB2-A4</name>
    <dbReference type="NCBI Taxonomy" id="2933944"/>
    <lineage>
        <taxon>Bacteria</taxon>
        <taxon>Bacillati</taxon>
        <taxon>Cyanobacteriota</taxon>
        <taxon>Cyanophyceae</taxon>
        <taxon>Leptolyngbyales</taxon>
        <taxon>Trichocoleusaceae</taxon>
        <taxon>Trichocoleus</taxon>
    </lineage>
</organism>